<feature type="region of interest" description="Disordered" evidence="1">
    <location>
        <begin position="36"/>
        <end position="73"/>
    </location>
</feature>
<comment type="caution">
    <text evidence="2">The sequence shown here is derived from an EMBL/GenBank/DDBJ whole genome shotgun (WGS) entry which is preliminary data.</text>
</comment>
<name>A0ABR3V5B7_9PEZI</name>
<dbReference type="EMBL" id="JAZHXJ010002736">
    <property type="protein sequence ID" value="KAL1836955.1"/>
    <property type="molecule type" value="Genomic_DNA"/>
</dbReference>
<dbReference type="Proteomes" id="UP001586593">
    <property type="component" value="Unassembled WGS sequence"/>
</dbReference>
<reference evidence="2 3" key="1">
    <citation type="journal article" date="2024" name="Commun. Biol.">
        <title>Comparative genomic analysis of thermophilic fungi reveals convergent evolutionary adaptations and gene losses.</title>
        <authorList>
            <person name="Steindorff A.S."/>
            <person name="Aguilar-Pontes M.V."/>
            <person name="Robinson A.J."/>
            <person name="Andreopoulos B."/>
            <person name="LaButti K."/>
            <person name="Kuo A."/>
            <person name="Mondo S."/>
            <person name="Riley R."/>
            <person name="Otillar R."/>
            <person name="Haridas S."/>
            <person name="Lipzen A."/>
            <person name="Grimwood J."/>
            <person name="Schmutz J."/>
            <person name="Clum A."/>
            <person name="Reid I.D."/>
            <person name="Moisan M.C."/>
            <person name="Butler G."/>
            <person name="Nguyen T.T.M."/>
            <person name="Dewar K."/>
            <person name="Conant G."/>
            <person name="Drula E."/>
            <person name="Henrissat B."/>
            <person name="Hansel C."/>
            <person name="Singer S."/>
            <person name="Hutchinson M.I."/>
            <person name="de Vries R.P."/>
            <person name="Natvig D.O."/>
            <person name="Powell A.J."/>
            <person name="Tsang A."/>
            <person name="Grigoriev I.V."/>
        </authorList>
    </citation>
    <scope>NUCLEOTIDE SEQUENCE [LARGE SCALE GENOMIC DNA]</scope>
    <source>
        <strain evidence="2 3">ATCC 24622</strain>
    </source>
</reference>
<evidence type="ECO:0000313" key="2">
    <source>
        <dbReference type="EMBL" id="KAL1836955.1"/>
    </source>
</evidence>
<organism evidence="2 3">
    <name type="scientific">Phialemonium thermophilum</name>
    <dbReference type="NCBI Taxonomy" id="223376"/>
    <lineage>
        <taxon>Eukaryota</taxon>
        <taxon>Fungi</taxon>
        <taxon>Dikarya</taxon>
        <taxon>Ascomycota</taxon>
        <taxon>Pezizomycotina</taxon>
        <taxon>Sordariomycetes</taxon>
        <taxon>Sordariomycetidae</taxon>
        <taxon>Cephalothecales</taxon>
        <taxon>Cephalothecaceae</taxon>
        <taxon>Phialemonium</taxon>
    </lineage>
</organism>
<feature type="region of interest" description="Disordered" evidence="1">
    <location>
        <begin position="96"/>
        <end position="115"/>
    </location>
</feature>
<evidence type="ECO:0000313" key="3">
    <source>
        <dbReference type="Proteomes" id="UP001586593"/>
    </source>
</evidence>
<feature type="compositionally biased region" description="Low complexity" evidence="1">
    <location>
        <begin position="105"/>
        <end position="115"/>
    </location>
</feature>
<feature type="compositionally biased region" description="Basic and acidic residues" evidence="1">
    <location>
        <begin position="52"/>
        <end position="61"/>
    </location>
</feature>
<protein>
    <submittedName>
        <fullName evidence="2">Uncharacterized protein</fullName>
    </submittedName>
</protein>
<evidence type="ECO:0000256" key="1">
    <source>
        <dbReference type="SAM" id="MobiDB-lite"/>
    </source>
</evidence>
<keyword evidence="3" id="KW-1185">Reference proteome</keyword>
<sequence>MERQKRKREATKVRTRMAIRGGRIVAVEESDSTRCLQEEGRNRSGRVFGPRTEAKSERGLETQKPAGIPRLPVPLKRGSILDSCVAVHASVAARLERRGRRKKAAPQAAPRRQPV</sequence>
<proteinExistence type="predicted"/>
<accession>A0ABR3V5B7</accession>
<gene>
    <name evidence="2" type="ORF">VTK73DRAFT_4866</name>
</gene>